<gene>
    <name evidence="2" type="primary">LOC106457637</name>
</gene>
<dbReference type="InterPro" id="IPR000275">
    <property type="entry name" value="Coagulin"/>
</dbReference>
<reference evidence="2" key="1">
    <citation type="submission" date="2025-08" db="UniProtKB">
        <authorList>
            <consortium name="RefSeq"/>
        </authorList>
    </citation>
    <scope>IDENTIFICATION</scope>
    <source>
        <tissue evidence="2">Muscle</tissue>
    </source>
</reference>
<dbReference type="GeneID" id="106457637"/>
<dbReference type="Gene3D" id="2.10.90.10">
    <property type="entry name" value="Cystine-knot cytokines"/>
    <property type="match status" value="1"/>
</dbReference>
<accession>A0ABM1B0W5</accession>
<sequence length="130" mass="15031">MYQHDAGICKKYSNILEPKIFRFRSDVHRCSYLPPFLSKECDVEVKKCTPQFAYNIHRELRIIVQAPVAGFTQCLWQYKCRSGGYGSQICGLGDTCTQNRQTVRLLSFNLESQTFYCEDFYQCCGCPCGH</sequence>
<dbReference type="PRINTS" id="PR00763">
    <property type="entry name" value="COAGULIN"/>
</dbReference>
<dbReference type="InterPro" id="IPR029034">
    <property type="entry name" value="Cystine-knot_cytokine"/>
</dbReference>
<keyword evidence="1" id="KW-1185">Reference proteome</keyword>
<dbReference type="RefSeq" id="XP_013772525.1">
    <property type="nucleotide sequence ID" value="XM_013917071.2"/>
</dbReference>
<dbReference type="Pfam" id="PF02035">
    <property type="entry name" value="Coagulin"/>
    <property type="match status" value="1"/>
</dbReference>
<evidence type="ECO:0000313" key="1">
    <source>
        <dbReference type="Proteomes" id="UP000694941"/>
    </source>
</evidence>
<proteinExistence type="predicted"/>
<name>A0ABM1B0W5_LIMPO</name>
<protein>
    <submittedName>
        <fullName evidence="2">Coagulogen-like</fullName>
    </submittedName>
</protein>
<dbReference type="Proteomes" id="UP000694941">
    <property type="component" value="Unplaced"/>
</dbReference>
<dbReference type="SUPFAM" id="SSF57501">
    <property type="entry name" value="Cystine-knot cytokines"/>
    <property type="match status" value="1"/>
</dbReference>
<organism evidence="1 2">
    <name type="scientific">Limulus polyphemus</name>
    <name type="common">Atlantic horseshoe crab</name>
    <dbReference type="NCBI Taxonomy" id="6850"/>
    <lineage>
        <taxon>Eukaryota</taxon>
        <taxon>Metazoa</taxon>
        <taxon>Ecdysozoa</taxon>
        <taxon>Arthropoda</taxon>
        <taxon>Chelicerata</taxon>
        <taxon>Merostomata</taxon>
        <taxon>Xiphosura</taxon>
        <taxon>Limulidae</taxon>
        <taxon>Limulus</taxon>
    </lineage>
</organism>
<evidence type="ECO:0000313" key="2">
    <source>
        <dbReference type="RefSeq" id="XP_013772525.1"/>
    </source>
</evidence>